<name>A0A7R8UY26_HERIL</name>
<evidence type="ECO:0000313" key="2">
    <source>
        <dbReference type="Proteomes" id="UP000594454"/>
    </source>
</evidence>
<protein>
    <submittedName>
        <fullName evidence="1">Uncharacterized protein</fullName>
    </submittedName>
</protein>
<sequence>MSHREDTRRNKSRNKNTFHHSLPFIQNSSNFLSFAYTLAWIKTVFGKGHFRGRRLPMTPSMYNSYLNTFDRDEKDTSKKASGNFDEIDRSGFMNFAKRNFDEIDRVGFSNL</sequence>
<accession>A0A7R8UY26</accession>
<proteinExistence type="predicted"/>
<dbReference type="InParanoid" id="A0A7R8UY26"/>
<gene>
    <name evidence="1" type="ORF">HERILL_LOCUS11816</name>
</gene>
<evidence type="ECO:0000313" key="1">
    <source>
        <dbReference type="EMBL" id="CAD7089250.1"/>
    </source>
</evidence>
<dbReference type="EMBL" id="LR899012">
    <property type="protein sequence ID" value="CAD7089250.1"/>
    <property type="molecule type" value="Genomic_DNA"/>
</dbReference>
<dbReference type="AlphaFoldDB" id="A0A7R8UY26"/>
<keyword evidence="2" id="KW-1185">Reference proteome</keyword>
<organism evidence="1 2">
    <name type="scientific">Hermetia illucens</name>
    <name type="common">Black soldier fly</name>
    <dbReference type="NCBI Taxonomy" id="343691"/>
    <lineage>
        <taxon>Eukaryota</taxon>
        <taxon>Metazoa</taxon>
        <taxon>Ecdysozoa</taxon>
        <taxon>Arthropoda</taxon>
        <taxon>Hexapoda</taxon>
        <taxon>Insecta</taxon>
        <taxon>Pterygota</taxon>
        <taxon>Neoptera</taxon>
        <taxon>Endopterygota</taxon>
        <taxon>Diptera</taxon>
        <taxon>Brachycera</taxon>
        <taxon>Stratiomyomorpha</taxon>
        <taxon>Stratiomyidae</taxon>
        <taxon>Hermetiinae</taxon>
        <taxon>Hermetia</taxon>
    </lineage>
</organism>
<reference evidence="1 2" key="1">
    <citation type="submission" date="2020-11" db="EMBL/GenBank/DDBJ databases">
        <authorList>
            <person name="Wallbank WR R."/>
            <person name="Pardo Diaz C."/>
            <person name="Kozak K."/>
            <person name="Martin S."/>
            <person name="Jiggins C."/>
            <person name="Moest M."/>
            <person name="Warren A I."/>
            <person name="Generalovic N T."/>
            <person name="Byers J.R.P. K."/>
            <person name="Montejo-Kovacevich G."/>
            <person name="Yen C E."/>
        </authorList>
    </citation>
    <scope>NUCLEOTIDE SEQUENCE [LARGE SCALE GENOMIC DNA]</scope>
</reference>
<dbReference type="Proteomes" id="UP000594454">
    <property type="component" value="Chromosome 4"/>
</dbReference>
<dbReference type="OrthoDB" id="6093641at2759"/>